<name>K9XUH6_STAC7</name>
<dbReference type="EMBL" id="CP003653">
    <property type="protein sequence ID" value="AFZ36255.1"/>
    <property type="molecule type" value="Genomic_DNA"/>
</dbReference>
<evidence type="ECO:0000313" key="5">
    <source>
        <dbReference type="EMBL" id="AFZ36255.1"/>
    </source>
</evidence>
<keyword evidence="6" id="KW-1185">Reference proteome</keyword>
<feature type="repeat" description="TPR" evidence="3">
    <location>
        <begin position="355"/>
        <end position="388"/>
    </location>
</feature>
<evidence type="ECO:0000256" key="2">
    <source>
        <dbReference type="ARBA" id="ARBA00023180"/>
    </source>
</evidence>
<evidence type="ECO:0000313" key="6">
    <source>
        <dbReference type="Proteomes" id="UP000010473"/>
    </source>
</evidence>
<dbReference type="PANTHER" id="PTHR10605">
    <property type="entry name" value="HEPARAN SULFATE SULFOTRANSFERASE"/>
    <property type="match status" value="1"/>
</dbReference>
<dbReference type="eggNOG" id="COG0457">
    <property type="taxonomic scope" value="Bacteria"/>
</dbReference>
<dbReference type="InterPro" id="IPR029058">
    <property type="entry name" value="AB_hydrolase_fold"/>
</dbReference>
<dbReference type="Gene3D" id="1.25.40.10">
    <property type="entry name" value="Tetratricopeptide repeat domain"/>
    <property type="match status" value="2"/>
</dbReference>
<organism evidence="5 6">
    <name type="scientific">Stanieria cyanosphaera (strain ATCC 29371 / PCC 7437)</name>
    <dbReference type="NCBI Taxonomy" id="111780"/>
    <lineage>
        <taxon>Bacteria</taxon>
        <taxon>Bacillati</taxon>
        <taxon>Cyanobacteriota</taxon>
        <taxon>Cyanophyceae</taxon>
        <taxon>Pleurocapsales</taxon>
        <taxon>Dermocarpellaceae</taxon>
        <taxon>Stanieria</taxon>
    </lineage>
</organism>
<dbReference type="Pfam" id="PF13414">
    <property type="entry name" value="TPR_11"/>
    <property type="match status" value="1"/>
</dbReference>
<dbReference type="Proteomes" id="UP000010473">
    <property type="component" value="Chromosome"/>
</dbReference>
<dbReference type="SUPFAM" id="SSF52540">
    <property type="entry name" value="P-loop containing nucleoside triphosphate hydrolases"/>
    <property type="match status" value="1"/>
</dbReference>
<dbReference type="RefSeq" id="WP_015193923.1">
    <property type="nucleotide sequence ID" value="NC_019748.1"/>
</dbReference>
<dbReference type="HOGENOM" id="CLU_383971_0_0_3"/>
<dbReference type="SUPFAM" id="SSF53474">
    <property type="entry name" value="alpha/beta-Hydrolases"/>
    <property type="match status" value="1"/>
</dbReference>
<dbReference type="PANTHER" id="PTHR10605:SF56">
    <property type="entry name" value="BIFUNCTIONAL HEPARAN SULFATE N-DEACETYLASE_N-SULFOTRANSFERASE"/>
    <property type="match status" value="1"/>
</dbReference>
<dbReference type="InterPro" id="IPR011990">
    <property type="entry name" value="TPR-like_helical_dom_sf"/>
</dbReference>
<proteinExistence type="predicted"/>
<dbReference type="AlphaFoldDB" id="K9XUH6"/>
<evidence type="ECO:0000256" key="1">
    <source>
        <dbReference type="ARBA" id="ARBA00022679"/>
    </source>
</evidence>
<dbReference type="PROSITE" id="PS50293">
    <property type="entry name" value="TPR_REGION"/>
    <property type="match status" value="2"/>
</dbReference>
<dbReference type="PATRIC" id="fig|111780.3.peg.2842"/>
<feature type="repeat" description="TPR" evidence="3">
    <location>
        <begin position="240"/>
        <end position="273"/>
    </location>
</feature>
<sequence length="720" mass="84416">MTTASFAENESRQQTEGIQIDCQYNSDILLIACGGISQGMGILPYEFSRITSDFKVKKIFLKDCLQNWYQNGIKLVGNNIDQIVDYLKSFIQKQDIQKVVVTGNSAGGYAAILFGYLLEADTAIAFSPQTFIDPKNRSIFGDHRWQSQLNKLYQSFNPETSNQYFDLLKLWQNKNTIKTQFYIYFCRENHLDTVHAARLQGCHNVTLQAYDGNEHNIVKTLRNIGILKPLLLTQLYPESAQLYYEQGLAYTKRNYLDKAIYSYLRAIEIEPNYLESYHRLGQLYLQQKKWEQAIAIYQQAIDFSTDNAFFFEQLGQIYLQQKSWSLAQQNYQKALEIDPQCTWLGYEQNRSYKIGQFYNHLGTSFEKQKKWNKAIEFYLQAIAIQPSIKSIYTKIRNIQKINPNQINQIINCYQQAQQKENIFPSEYYITIGDLLTRQEKFDEAAHYYRHACYTITSQSRPNFVEKHWSFQQSQGPNFLIIGAAKAGTTSLYHYLSQHPQILPAVKKEVGYFNRSDNLQPNLNWYLSHFPTIPEETNFITGEATPSYLISDVQEQVFALFPQIKLILVLRNPVERAISHYYHRLKHGWESNSLEIAINSELAMLKQLEHQEQIEQFCREKNSVYLLGGLYVHTIKRWLKIFAKEQLLILTNEQLLSEPEQTMKQIYIFLNLADNHNLQFKKHNVGSYNHQDEQLRENLSQFFISHNTQLEEYLGMKFNWV</sequence>
<evidence type="ECO:0000256" key="3">
    <source>
        <dbReference type="PROSITE-ProRule" id="PRU00339"/>
    </source>
</evidence>
<dbReference type="KEGG" id="scs:Sta7437_2730"/>
<dbReference type="SMART" id="SM00028">
    <property type="entry name" value="TPR"/>
    <property type="match status" value="5"/>
</dbReference>
<keyword evidence="1" id="KW-0808">Transferase</keyword>
<dbReference type="GO" id="GO:0008146">
    <property type="term" value="F:sulfotransferase activity"/>
    <property type="evidence" value="ECO:0007669"/>
    <property type="project" value="InterPro"/>
</dbReference>
<reference evidence="6" key="1">
    <citation type="journal article" date="2013" name="Proc. Natl. Acad. Sci. U.S.A.">
        <title>Improving the coverage of the cyanobacterial phylum using diversity-driven genome sequencing.</title>
        <authorList>
            <person name="Shih P.M."/>
            <person name="Wu D."/>
            <person name="Latifi A."/>
            <person name="Axen S.D."/>
            <person name="Fewer D.P."/>
            <person name="Talla E."/>
            <person name="Calteau A."/>
            <person name="Cai F."/>
            <person name="Tandeau de Marsac N."/>
            <person name="Rippka R."/>
            <person name="Herdman M."/>
            <person name="Sivonen K."/>
            <person name="Coursin T."/>
            <person name="Laurent T."/>
            <person name="Goodwin L."/>
            <person name="Nolan M."/>
            <person name="Davenport K.W."/>
            <person name="Han C.S."/>
            <person name="Rubin E.M."/>
            <person name="Eisen J.A."/>
            <person name="Woyke T."/>
            <person name="Gugger M."/>
            <person name="Kerfeld C.A."/>
        </authorList>
    </citation>
    <scope>NUCLEOTIDE SEQUENCE [LARGE SCALE GENOMIC DNA]</scope>
    <source>
        <strain evidence="6">ATCC 29371 / PCC 7437</strain>
    </source>
</reference>
<evidence type="ECO:0000259" key="4">
    <source>
        <dbReference type="Pfam" id="PF00685"/>
    </source>
</evidence>
<dbReference type="InterPro" id="IPR019734">
    <property type="entry name" value="TPR_rpt"/>
</dbReference>
<dbReference type="Pfam" id="PF00685">
    <property type="entry name" value="Sulfotransfer_1"/>
    <property type="match status" value="1"/>
</dbReference>
<dbReference type="Gene3D" id="3.40.50.300">
    <property type="entry name" value="P-loop containing nucleotide triphosphate hydrolases"/>
    <property type="match status" value="1"/>
</dbReference>
<dbReference type="Pfam" id="PF13181">
    <property type="entry name" value="TPR_8"/>
    <property type="match status" value="3"/>
</dbReference>
<feature type="repeat" description="TPR" evidence="3">
    <location>
        <begin position="274"/>
        <end position="307"/>
    </location>
</feature>
<protein>
    <submittedName>
        <fullName evidence="5">Sulfotransferase</fullName>
    </submittedName>
</protein>
<keyword evidence="3" id="KW-0802">TPR repeat</keyword>
<dbReference type="InterPro" id="IPR027417">
    <property type="entry name" value="P-loop_NTPase"/>
</dbReference>
<dbReference type="InterPro" id="IPR037359">
    <property type="entry name" value="NST/OST"/>
</dbReference>
<accession>K9XUH6</accession>
<dbReference type="InterPro" id="IPR000863">
    <property type="entry name" value="Sulfotransferase_dom"/>
</dbReference>
<dbReference type="STRING" id="111780.Sta7437_2730"/>
<dbReference type="OrthoDB" id="9797480at2"/>
<dbReference type="PROSITE" id="PS50005">
    <property type="entry name" value="TPR"/>
    <property type="match status" value="4"/>
</dbReference>
<feature type="domain" description="Sulfotransferase" evidence="4">
    <location>
        <begin position="477"/>
        <end position="672"/>
    </location>
</feature>
<gene>
    <name evidence="5" type="ordered locus">Sta7437_2730</name>
</gene>
<keyword evidence="2" id="KW-0325">Glycoprotein</keyword>
<dbReference type="Gene3D" id="3.40.50.1820">
    <property type="entry name" value="alpha/beta hydrolase"/>
    <property type="match status" value="1"/>
</dbReference>
<feature type="repeat" description="TPR" evidence="3">
    <location>
        <begin position="308"/>
        <end position="341"/>
    </location>
</feature>
<dbReference type="SUPFAM" id="SSF48452">
    <property type="entry name" value="TPR-like"/>
    <property type="match status" value="1"/>
</dbReference>